<protein>
    <recommendedName>
        <fullName evidence="1">KIB1-4 beta-propeller domain-containing protein</fullName>
    </recommendedName>
</protein>
<sequence length="411" mass="46944">MSDWSNLHLDVTIIIAEKFEYYEDFIAFGCVCVSWRRTTKFAREPSVSRKTPLLMILDSTRCSNLKLYGLNKRFALVVDFPIPSTTRGGRDPNDENYSGLRDLFCVDEDEASEWRFFSSRGWLICATQIGFNIVLMHPLSRMVIQPPAIPESIMTKYNGSWDEIMYLAMFNKFVISDCPSQTSDYMIGMIFPTYRNLAFWRSGDKEWTTLCNPEYRHSFLDIAFYNGEFYAVDQLGKVVGLGKSSPPTPRMVAKMQFRYTFPGSLYLVESAGELLLVSRKVRRYDNVGGPRYTTLYFKAWEVNVDTGVVKEVTHLRDRALFVGYNSSFSMTALPSQGCKPNCIYYTNNIENNIYECDMGVYDLVAGKKIDDLEFGRPSCIGPSSIVSPLWVENPLGSVFESGPLKQVRHIV</sequence>
<comment type="caution">
    <text evidence="2">The sequence shown here is derived from an EMBL/GenBank/DDBJ whole genome shotgun (WGS) entry which is preliminary data.</text>
</comment>
<dbReference type="EMBL" id="JBDFQZ010000005">
    <property type="protein sequence ID" value="KAK9726489.1"/>
    <property type="molecule type" value="Genomic_DNA"/>
</dbReference>
<dbReference type="InterPro" id="IPR050942">
    <property type="entry name" value="F-box_BR-signaling"/>
</dbReference>
<dbReference type="PANTHER" id="PTHR44259">
    <property type="entry name" value="OS07G0183000 PROTEIN-RELATED"/>
    <property type="match status" value="1"/>
</dbReference>
<dbReference type="Pfam" id="PF03478">
    <property type="entry name" value="Beta-prop_KIB1-4"/>
    <property type="match status" value="1"/>
</dbReference>
<feature type="domain" description="KIB1-4 beta-propeller" evidence="1">
    <location>
        <begin position="118"/>
        <end position="362"/>
    </location>
</feature>
<evidence type="ECO:0000313" key="3">
    <source>
        <dbReference type="Proteomes" id="UP001443914"/>
    </source>
</evidence>
<dbReference type="AlphaFoldDB" id="A0AAW1L216"/>
<organism evidence="2 3">
    <name type="scientific">Saponaria officinalis</name>
    <name type="common">Common soapwort</name>
    <name type="synonym">Lychnis saponaria</name>
    <dbReference type="NCBI Taxonomy" id="3572"/>
    <lineage>
        <taxon>Eukaryota</taxon>
        <taxon>Viridiplantae</taxon>
        <taxon>Streptophyta</taxon>
        <taxon>Embryophyta</taxon>
        <taxon>Tracheophyta</taxon>
        <taxon>Spermatophyta</taxon>
        <taxon>Magnoliopsida</taxon>
        <taxon>eudicotyledons</taxon>
        <taxon>Gunneridae</taxon>
        <taxon>Pentapetalae</taxon>
        <taxon>Caryophyllales</taxon>
        <taxon>Caryophyllaceae</taxon>
        <taxon>Caryophylleae</taxon>
        <taxon>Saponaria</taxon>
    </lineage>
</organism>
<name>A0AAW1L216_SAPOF</name>
<proteinExistence type="predicted"/>
<evidence type="ECO:0000313" key="2">
    <source>
        <dbReference type="EMBL" id="KAK9726489.1"/>
    </source>
</evidence>
<dbReference type="Proteomes" id="UP001443914">
    <property type="component" value="Unassembled WGS sequence"/>
</dbReference>
<dbReference type="PANTHER" id="PTHR44259:SF108">
    <property type="entry name" value="F-BOX PROTEIN SKIP23-LIKE"/>
    <property type="match status" value="1"/>
</dbReference>
<gene>
    <name evidence="2" type="ORF">RND81_05G218900</name>
</gene>
<evidence type="ECO:0000259" key="1">
    <source>
        <dbReference type="Pfam" id="PF03478"/>
    </source>
</evidence>
<reference evidence="2" key="1">
    <citation type="submission" date="2024-03" db="EMBL/GenBank/DDBJ databases">
        <title>WGS assembly of Saponaria officinalis var. Norfolk2.</title>
        <authorList>
            <person name="Jenkins J."/>
            <person name="Shu S."/>
            <person name="Grimwood J."/>
            <person name="Barry K."/>
            <person name="Goodstein D."/>
            <person name="Schmutz J."/>
            <person name="Leebens-Mack J."/>
            <person name="Osbourn A."/>
        </authorList>
    </citation>
    <scope>NUCLEOTIDE SEQUENCE [LARGE SCALE GENOMIC DNA]</scope>
    <source>
        <strain evidence="2">JIC</strain>
    </source>
</reference>
<dbReference type="InterPro" id="IPR005174">
    <property type="entry name" value="KIB1-4_b-propeller"/>
</dbReference>
<keyword evidence="3" id="KW-1185">Reference proteome</keyword>
<accession>A0AAW1L216</accession>